<sequence length="574" mass="60503">MAHDGGEALASEDYEAPRMENKRKFDETGGDDLPVGNFNGNSDGGERDGGAGGVPAAAVASYNNVPPPLSEFELAKQKAAQIAARLVGGEVTKRPRTEEAVEDHGGPGRTNGLDLGAAFADDNSKRDHDQAPEESHSMHHQLQQHQDYQQGSQQYHQGAQFYNQGGSNQSRKIDVPNSKVGLVIGKGGETIKYLQHQSGARIQVARDGESDPRSSTRQVELMGTPEQISRAEQLVKDVIAEQATAGGPGVVSGGGGRGGFSGGPGGPPGEQVQVKVPNNKVGLIIGRGGETIKNLQSRSGARIQVQNDSETEPGATERMVTLIGNKKATDMAYDLIKEVIDENRTSRGPVGGYNQQHSGGYRPSGPQSWGPPAAPPPYGYQQPPHYPGPPQQYQQPPPQAYGQFSQQPAGGYSSGWEQRSPASAAQPQQQTSFDYYGQQTQPVHQTPQGTAAPTEASGYGYNQQNYYQGYQQQAAQTPSYGDPATTYGQPTYPQQAYAQPVYSGYSYAQPAQGDQQGFSQQGYAGYGQSQSGYAAATGDGPAPAAASGYDYNAAAGSAPAVPVSQPPTVAATQS</sequence>
<proteinExistence type="predicted"/>
<dbReference type="Gene3D" id="3.30.1370.10">
    <property type="entry name" value="K Homology domain, type 1"/>
    <property type="match status" value="2"/>
</dbReference>
<feature type="compositionally biased region" description="Low complexity" evidence="3">
    <location>
        <begin position="140"/>
        <end position="160"/>
    </location>
</feature>
<dbReference type="InterPro" id="IPR004087">
    <property type="entry name" value="KH_dom"/>
</dbReference>
<reference evidence="5" key="1">
    <citation type="submission" date="2020-06" db="EMBL/GenBank/DDBJ databases">
        <title>WGS assembly of Ceratodon purpureus strain R40.</title>
        <authorList>
            <person name="Carey S.B."/>
            <person name="Jenkins J."/>
            <person name="Shu S."/>
            <person name="Lovell J.T."/>
            <person name="Sreedasyam A."/>
            <person name="Maumus F."/>
            <person name="Tiley G.P."/>
            <person name="Fernandez-Pozo N."/>
            <person name="Barry K."/>
            <person name="Chen C."/>
            <person name="Wang M."/>
            <person name="Lipzen A."/>
            <person name="Daum C."/>
            <person name="Saski C.A."/>
            <person name="Payton A.C."/>
            <person name="Mcbreen J.C."/>
            <person name="Conrad R.E."/>
            <person name="Kollar L.M."/>
            <person name="Olsson S."/>
            <person name="Huttunen S."/>
            <person name="Landis J.B."/>
            <person name="Wickett N.J."/>
            <person name="Johnson M.G."/>
            <person name="Rensing S.A."/>
            <person name="Grimwood J."/>
            <person name="Schmutz J."/>
            <person name="Mcdaniel S.F."/>
        </authorList>
    </citation>
    <scope>NUCLEOTIDE SEQUENCE</scope>
    <source>
        <strain evidence="5">R40</strain>
    </source>
</reference>
<dbReference type="PANTHER" id="PTHR10288">
    <property type="entry name" value="KH DOMAIN CONTAINING RNA BINDING PROTEIN"/>
    <property type="match status" value="1"/>
</dbReference>
<dbReference type="AlphaFoldDB" id="A0A8T0IPN9"/>
<feature type="region of interest" description="Disordered" evidence="3">
    <location>
        <begin position="90"/>
        <end position="174"/>
    </location>
</feature>
<dbReference type="SUPFAM" id="SSF54791">
    <property type="entry name" value="Eukaryotic type KH-domain (KH-domain type I)"/>
    <property type="match status" value="2"/>
</dbReference>
<dbReference type="PROSITE" id="PS50084">
    <property type="entry name" value="KH_TYPE_1"/>
    <property type="match status" value="2"/>
</dbReference>
<feature type="compositionally biased region" description="Basic and acidic residues" evidence="3">
    <location>
        <begin position="15"/>
        <end position="27"/>
    </location>
</feature>
<dbReference type="InterPro" id="IPR004088">
    <property type="entry name" value="KH_dom_type_1"/>
</dbReference>
<evidence type="ECO:0000259" key="4">
    <source>
        <dbReference type="SMART" id="SM00322"/>
    </source>
</evidence>
<dbReference type="GO" id="GO:0003723">
    <property type="term" value="F:RNA binding"/>
    <property type="evidence" value="ECO:0007669"/>
    <property type="project" value="UniProtKB-UniRule"/>
</dbReference>
<feature type="region of interest" description="Disordered" evidence="3">
    <location>
        <begin position="245"/>
        <end position="270"/>
    </location>
</feature>
<dbReference type="InterPro" id="IPR036612">
    <property type="entry name" value="KH_dom_type_1_sf"/>
</dbReference>
<feature type="domain" description="K Homology" evidence="4">
    <location>
        <begin position="268"/>
        <end position="341"/>
    </location>
</feature>
<evidence type="ECO:0000256" key="2">
    <source>
        <dbReference type="PROSITE-ProRule" id="PRU00117"/>
    </source>
</evidence>
<dbReference type="EMBL" id="CM026423">
    <property type="protein sequence ID" value="KAG0584969.1"/>
    <property type="molecule type" value="Genomic_DNA"/>
</dbReference>
<keyword evidence="2" id="KW-0694">RNA-binding</keyword>
<feature type="region of interest" description="Disordered" evidence="3">
    <location>
        <begin position="197"/>
        <end position="228"/>
    </location>
</feature>
<feature type="compositionally biased region" description="Pro residues" evidence="3">
    <location>
        <begin position="372"/>
        <end position="399"/>
    </location>
</feature>
<evidence type="ECO:0000313" key="6">
    <source>
        <dbReference type="Proteomes" id="UP000822688"/>
    </source>
</evidence>
<feature type="compositionally biased region" description="Basic and acidic residues" evidence="3">
    <location>
        <begin position="204"/>
        <end position="214"/>
    </location>
</feature>
<evidence type="ECO:0000256" key="3">
    <source>
        <dbReference type="SAM" id="MobiDB-lite"/>
    </source>
</evidence>
<dbReference type="SMART" id="SM00322">
    <property type="entry name" value="KH"/>
    <property type="match status" value="2"/>
</dbReference>
<feature type="region of interest" description="Disordered" evidence="3">
    <location>
        <begin position="1"/>
        <end position="61"/>
    </location>
</feature>
<feature type="compositionally biased region" description="Low complexity" evidence="3">
    <location>
        <begin position="515"/>
        <end position="549"/>
    </location>
</feature>
<feature type="region of interest" description="Disordered" evidence="3">
    <location>
        <begin position="508"/>
        <end position="549"/>
    </location>
</feature>
<feature type="compositionally biased region" description="Low complexity" evidence="3">
    <location>
        <begin position="420"/>
        <end position="430"/>
    </location>
</feature>
<accession>A0A8T0IPN9</accession>
<protein>
    <recommendedName>
        <fullName evidence="4">K Homology domain-containing protein</fullName>
    </recommendedName>
</protein>
<feature type="compositionally biased region" description="Polar residues" evidence="3">
    <location>
        <begin position="161"/>
        <end position="170"/>
    </location>
</feature>
<dbReference type="Proteomes" id="UP000822688">
    <property type="component" value="Chromosome 3"/>
</dbReference>
<dbReference type="Pfam" id="PF00013">
    <property type="entry name" value="KH_1"/>
    <property type="match status" value="2"/>
</dbReference>
<feature type="compositionally biased region" description="Polar residues" evidence="3">
    <location>
        <begin position="431"/>
        <end position="451"/>
    </location>
</feature>
<name>A0A8T0IPN9_CERPU</name>
<feature type="compositionally biased region" description="Basic and acidic residues" evidence="3">
    <location>
        <begin position="91"/>
        <end position="106"/>
    </location>
</feature>
<evidence type="ECO:0000256" key="1">
    <source>
        <dbReference type="ARBA" id="ARBA00022737"/>
    </source>
</evidence>
<feature type="region of interest" description="Disordered" evidence="3">
    <location>
        <begin position="344"/>
        <end position="491"/>
    </location>
</feature>
<keyword evidence="1" id="KW-0677">Repeat</keyword>
<feature type="region of interest" description="Disordered" evidence="3">
    <location>
        <begin position="555"/>
        <end position="574"/>
    </location>
</feature>
<organism evidence="5 6">
    <name type="scientific">Ceratodon purpureus</name>
    <name type="common">Fire moss</name>
    <name type="synonym">Dicranum purpureum</name>
    <dbReference type="NCBI Taxonomy" id="3225"/>
    <lineage>
        <taxon>Eukaryota</taxon>
        <taxon>Viridiplantae</taxon>
        <taxon>Streptophyta</taxon>
        <taxon>Embryophyta</taxon>
        <taxon>Bryophyta</taxon>
        <taxon>Bryophytina</taxon>
        <taxon>Bryopsida</taxon>
        <taxon>Dicranidae</taxon>
        <taxon>Pseudoditrichales</taxon>
        <taxon>Ditrichaceae</taxon>
        <taxon>Ceratodon</taxon>
    </lineage>
</organism>
<dbReference type="OrthoDB" id="5204190at2759"/>
<feature type="compositionally biased region" description="Basic and acidic residues" evidence="3">
    <location>
        <begin position="122"/>
        <end position="137"/>
    </location>
</feature>
<feature type="domain" description="K Homology" evidence="4">
    <location>
        <begin position="167"/>
        <end position="240"/>
    </location>
</feature>
<gene>
    <name evidence="5" type="ORF">KC19_3G247100</name>
</gene>
<feature type="compositionally biased region" description="Low complexity" evidence="3">
    <location>
        <begin position="458"/>
        <end position="476"/>
    </location>
</feature>
<evidence type="ECO:0000313" key="5">
    <source>
        <dbReference type="EMBL" id="KAG0584969.1"/>
    </source>
</evidence>
<comment type="caution">
    <text evidence="5">The sequence shown here is derived from an EMBL/GenBank/DDBJ whole genome shotgun (WGS) entry which is preliminary data.</text>
</comment>
<keyword evidence="6" id="KW-1185">Reference proteome</keyword>
<feature type="compositionally biased region" description="Gly residues" evidence="3">
    <location>
        <begin position="246"/>
        <end position="264"/>
    </location>
</feature>